<dbReference type="NCBIfam" id="TIGR04183">
    <property type="entry name" value="Por_Secre_tail"/>
    <property type="match status" value="1"/>
</dbReference>
<dbReference type="InterPro" id="IPR013783">
    <property type="entry name" value="Ig-like_fold"/>
</dbReference>
<proteinExistence type="predicted"/>
<dbReference type="Pfam" id="PF02922">
    <property type="entry name" value="CBM_48"/>
    <property type="match status" value="1"/>
</dbReference>
<accession>A0ABS5JVM1</accession>
<gene>
    <name evidence="4" type="ORF">KEM10_11710</name>
</gene>
<keyword evidence="1" id="KW-0119">Carbohydrate metabolism</keyword>
<dbReference type="RefSeq" id="WP_212216189.1">
    <property type="nucleotide sequence ID" value="NZ_JAGUCO010000007.1"/>
</dbReference>
<dbReference type="InterPro" id="IPR004193">
    <property type="entry name" value="Glyco_hydro_13_N"/>
</dbReference>
<dbReference type="Gene3D" id="3.20.20.80">
    <property type="entry name" value="Glycosidases"/>
    <property type="match status" value="1"/>
</dbReference>
<feature type="chain" id="PRO_5047251778" evidence="2">
    <location>
        <begin position="20"/>
        <end position="927"/>
    </location>
</feature>
<dbReference type="SUPFAM" id="SSF51445">
    <property type="entry name" value="(Trans)glycosidases"/>
    <property type="match status" value="1"/>
</dbReference>
<evidence type="ECO:0000256" key="1">
    <source>
        <dbReference type="ARBA" id="ARBA00023277"/>
    </source>
</evidence>
<dbReference type="InterPro" id="IPR006047">
    <property type="entry name" value="GH13_cat_dom"/>
</dbReference>
<dbReference type="PANTHER" id="PTHR43651:SF11">
    <property type="entry name" value="MALTO-OLIGOSYLTREHALOSE TREHALOHYDROLASE"/>
    <property type="match status" value="1"/>
</dbReference>
<keyword evidence="2" id="KW-0732">Signal</keyword>
<evidence type="ECO:0000313" key="5">
    <source>
        <dbReference type="Proteomes" id="UP000708576"/>
    </source>
</evidence>
<organism evidence="4 5">
    <name type="scientific">Carboxylicivirga linearis</name>
    <dbReference type="NCBI Taxonomy" id="1628157"/>
    <lineage>
        <taxon>Bacteria</taxon>
        <taxon>Pseudomonadati</taxon>
        <taxon>Bacteroidota</taxon>
        <taxon>Bacteroidia</taxon>
        <taxon>Marinilabiliales</taxon>
        <taxon>Marinilabiliaceae</taxon>
        <taxon>Carboxylicivirga</taxon>
    </lineage>
</organism>
<dbReference type="InterPro" id="IPR017853">
    <property type="entry name" value="GH"/>
</dbReference>
<reference evidence="4 5" key="1">
    <citation type="journal article" date="2015" name="Int. J. Syst. Evol. Microbiol.">
        <title>Carboxylicivirga linearis sp. nov., isolated from a sea cucumber culture pond.</title>
        <authorList>
            <person name="Wang F.Q."/>
            <person name="Zhou Y.X."/>
            <person name="Lin X.Z."/>
            <person name="Chen G.J."/>
            <person name="Du Z.J."/>
        </authorList>
    </citation>
    <scope>NUCLEOTIDE SEQUENCE [LARGE SCALE GENOMIC DNA]</scope>
    <source>
        <strain evidence="4 5">FB218</strain>
    </source>
</reference>
<dbReference type="CDD" id="cd11350">
    <property type="entry name" value="AmyAc_4"/>
    <property type="match status" value="1"/>
</dbReference>
<evidence type="ECO:0000256" key="2">
    <source>
        <dbReference type="SAM" id="SignalP"/>
    </source>
</evidence>
<keyword evidence="5" id="KW-1185">Reference proteome</keyword>
<dbReference type="SMART" id="SM00642">
    <property type="entry name" value="Aamy"/>
    <property type="match status" value="1"/>
</dbReference>
<dbReference type="EMBL" id="JAGUCO010000007">
    <property type="protein sequence ID" value="MBS2098946.1"/>
    <property type="molecule type" value="Genomic_DNA"/>
</dbReference>
<evidence type="ECO:0000313" key="4">
    <source>
        <dbReference type="EMBL" id="MBS2098946.1"/>
    </source>
</evidence>
<dbReference type="Pfam" id="PF18962">
    <property type="entry name" value="Por_Secre_tail"/>
    <property type="match status" value="1"/>
</dbReference>
<dbReference type="Gene3D" id="2.60.40.10">
    <property type="entry name" value="Immunoglobulins"/>
    <property type="match status" value="1"/>
</dbReference>
<dbReference type="SUPFAM" id="SSF81296">
    <property type="entry name" value="E set domains"/>
    <property type="match status" value="1"/>
</dbReference>
<comment type="caution">
    <text evidence="4">The sequence shown here is derived from an EMBL/GenBank/DDBJ whole genome shotgun (WGS) entry which is preliminary data.</text>
</comment>
<sequence length="927" mass="105189">MKKVYFFGILIFLIQWAGAQVVTSDPAIPVETNQVLITFYADRGSAGLEDYSGDIYAYTGVITDQSSSDSDWKYVKADWDENIADCKLTKIGSNQYTLTISPSIKVFYGVPDGEKILKMAFVFRNEDGSKEGKDTGGSDIFVDVSDEVLAVSIESPLDKSLIPVGEDVVVNVNSILSDQLSLFINDVEIESTTSTSISYTLVNVTEDSYSIKAVASSGTNIVEDNVTLYTRGTPVEEPMPEGLSRGINRIDDSSVTAVIYAPYKEYVYLMGDFNDWTPASNYLMKKDGDYFWLTLNGLSVDTEYAYQYWMDGNLKIADPYTNKILDPWNDQYIPDRIYPNLKDYPVGKTDGITSVFSTTIDNFNWDADNFVAPDKETLVIYEMLIRDFTEDQDIKTVTDTLSYLKRLGVNAIELMPFNEFEGNDSWGYNPSFYFATDKAYGTAVDYKTFINECHKNGIAVIMDMVLNHSFGQSPLVQMYFDGEKPTAENPWYNVEHNMKNPDAQWGYDFNHESLETQALVDSICSFWMNEYKIDGFRFDFTKGFTNTEYGESSWASPKDDSRIAILQRMTDEIWKRKSDAYVIFEHLSDNDEETILANYGIMLWGNANHAYNEATMGYDSDLSWTSYVARGWDSPQVVNYMESHDEERLMYKNKLYGNSEGDYDTSDEDIALKRMEAAAAIFFSTPGPKMIWQFGELGFDLSINRCTDGTVDDACRLAQKPPVWEYQDEENRKRLFDVYKRMIDIKIGEEVFNTADFTMDVSGDVKKIALNMSGTDVRVAANFGVTAQVVCPYFSTEGWWYNNILNDSIYVSDVDVPLTFQPGEYVVYSQKKLTGFDTNTSIEDDENTYKAKLINCYPNPFSTALRIETDLGGEKTMEIYSISGVCVKKKRFNEEKITLQLNELAKGQYLIKVANASSVSYSKIVKY</sequence>
<name>A0ABS5JVM1_9BACT</name>
<dbReference type="InterPro" id="IPR014756">
    <property type="entry name" value="Ig_E-set"/>
</dbReference>
<evidence type="ECO:0000259" key="3">
    <source>
        <dbReference type="SMART" id="SM00642"/>
    </source>
</evidence>
<dbReference type="Pfam" id="PF00128">
    <property type="entry name" value="Alpha-amylase"/>
    <property type="match status" value="1"/>
</dbReference>
<feature type="signal peptide" evidence="2">
    <location>
        <begin position="1"/>
        <end position="19"/>
    </location>
</feature>
<dbReference type="InterPro" id="IPR026444">
    <property type="entry name" value="Secre_tail"/>
</dbReference>
<feature type="domain" description="Glycosyl hydrolase family 13 catalytic" evidence="3">
    <location>
        <begin position="357"/>
        <end position="746"/>
    </location>
</feature>
<protein>
    <submittedName>
        <fullName evidence="4">T9SS type A sorting domain-containing protein</fullName>
    </submittedName>
</protein>
<dbReference type="PANTHER" id="PTHR43651">
    <property type="entry name" value="1,4-ALPHA-GLUCAN-BRANCHING ENZYME"/>
    <property type="match status" value="1"/>
</dbReference>
<dbReference type="Proteomes" id="UP000708576">
    <property type="component" value="Unassembled WGS sequence"/>
</dbReference>